<dbReference type="InterPro" id="IPR036047">
    <property type="entry name" value="F-box-like_dom_sf"/>
</dbReference>
<dbReference type="GO" id="GO:0031647">
    <property type="term" value="P:regulation of protein stability"/>
    <property type="evidence" value="ECO:0007669"/>
    <property type="project" value="TreeGrafter"/>
</dbReference>
<evidence type="ECO:0000256" key="3">
    <source>
        <dbReference type="ARBA" id="ARBA00022692"/>
    </source>
</evidence>
<feature type="compositionally biased region" description="Acidic residues" evidence="6">
    <location>
        <begin position="326"/>
        <end position="335"/>
    </location>
</feature>
<keyword evidence="5" id="KW-0472">Membrane</keyword>
<gene>
    <name evidence="8" type="primary">6051127</name>
    <name evidence="7" type="ORF">CpipJ_CPIJ017453</name>
</gene>
<keyword evidence="9" id="KW-1185">Reference proteome</keyword>
<dbReference type="VEuPathDB" id="VectorBase:CQUJHB000649"/>
<dbReference type="FunCoup" id="B0XD89">
    <property type="interactions" value="120"/>
</dbReference>
<protein>
    <submittedName>
        <fullName evidence="7 8">Transmembrane protein 183</fullName>
    </submittedName>
</protein>
<feature type="compositionally biased region" description="Acidic residues" evidence="6">
    <location>
        <begin position="47"/>
        <end position="57"/>
    </location>
</feature>
<dbReference type="GO" id="GO:0019005">
    <property type="term" value="C:SCF ubiquitin ligase complex"/>
    <property type="evidence" value="ECO:0007669"/>
    <property type="project" value="TreeGrafter"/>
</dbReference>
<evidence type="ECO:0000256" key="5">
    <source>
        <dbReference type="ARBA" id="ARBA00023136"/>
    </source>
</evidence>
<keyword evidence="3 7" id="KW-0812">Transmembrane</keyword>
<name>B0XD89_CULQU</name>
<evidence type="ECO:0000313" key="8">
    <source>
        <dbReference type="EnsemblMetazoa" id="CPIJ017453-PA"/>
    </source>
</evidence>
<comment type="subcellular location">
    <subcellularLocation>
        <location evidence="1">Membrane</location>
        <topology evidence="1">Single-pass membrane protein</topology>
    </subcellularLocation>
</comment>
<dbReference type="eggNOG" id="ENOG502QS4U">
    <property type="taxonomic scope" value="Eukaryota"/>
</dbReference>
<feature type="region of interest" description="Disordered" evidence="6">
    <location>
        <begin position="39"/>
        <end position="58"/>
    </location>
</feature>
<evidence type="ECO:0000256" key="1">
    <source>
        <dbReference type="ARBA" id="ARBA00004167"/>
    </source>
</evidence>
<reference evidence="8" key="2">
    <citation type="submission" date="2021-02" db="UniProtKB">
        <authorList>
            <consortium name="EnsemblMetazoa"/>
        </authorList>
    </citation>
    <scope>IDENTIFICATION</scope>
    <source>
        <strain evidence="8">JHB</strain>
    </source>
</reference>
<reference evidence="7" key="1">
    <citation type="submission" date="2007-03" db="EMBL/GenBank/DDBJ databases">
        <title>Annotation of Culex pipiens quinquefasciatus.</title>
        <authorList>
            <consortium name="The Broad Institute Genome Sequencing Platform"/>
            <person name="Atkinson P.W."/>
            <person name="Hemingway J."/>
            <person name="Christensen B.M."/>
            <person name="Higgs S."/>
            <person name="Kodira C."/>
            <person name="Hannick L."/>
            <person name="Megy K."/>
            <person name="O'Leary S."/>
            <person name="Pearson M."/>
            <person name="Haas B.J."/>
            <person name="Mauceli E."/>
            <person name="Wortman J.R."/>
            <person name="Lee N.H."/>
            <person name="Guigo R."/>
            <person name="Stanke M."/>
            <person name="Alvarado L."/>
            <person name="Amedeo P."/>
            <person name="Antoine C.H."/>
            <person name="Arensburger P."/>
            <person name="Bidwell S.L."/>
            <person name="Crawford M."/>
            <person name="Camaro F."/>
            <person name="Devon K."/>
            <person name="Engels R."/>
            <person name="Hammond M."/>
            <person name="Howarth C."/>
            <person name="Koehrsen M."/>
            <person name="Lawson D."/>
            <person name="Montgomery P."/>
            <person name="Nene V."/>
            <person name="Nusbaum C."/>
            <person name="Puiu D."/>
            <person name="Romero-Severson J."/>
            <person name="Severson D.W."/>
            <person name="Shumway M."/>
            <person name="Sisk P."/>
            <person name="Stolte C."/>
            <person name="Zeng Q."/>
            <person name="Eisenstadt E."/>
            <person name="Fraser-Liggett C."/>
            <person name="Strausberg R."/>
            <person name="Galagan J."/>
            <person name="Birren B."/>
            <person name="Collins F.H."/>
        </authorList>
    </citation>
    <scope>NUCLEOTIDE SEQUENCE [LARGE SCALE GENOMIC DNA]</scope>
    <source>
        <strain evidence="7">JHB</strain>
    </source>
</reference>
<dbReference type="InterPro" id="IPR026509">
    <property type="entry name" value="TMEM183"/>
</dbReference>
<dbReference type="OMA" id="WIMCYKF"/>
<dbReference type="PANTHER" id="PTHR20988:SF2">
    <property type="entry name" value="TRANSMEMBRANE PROTEIN 183A-RELATED"/>
    <property type="match status" value="1"/>
</dbReference>
<evidence type="ECO:0000313" key="9">
    <source>
        <dbReference type="Proteomes" id="UP000002320"/>
    </source>
</evidence>
<keyword evidence="4" id="KW-1133">Transmembrane helix</keyword>
<dbReference type="OrthoDB" id="5955317at2759"/>
<dbReference type="KEGG" id="cqu:CpipJ_CPIJ017453"/>
<dbReference type="EnsemblMetazoa" id="CPIJ017453-RA">
    <property type="protein sequence ID" value="CPIJ017453-PA"/>
    <property type="gene ID" value="CPIJ017453"/>
</dbReference>
<evidence type="ECO:0000256" key="2">
    <source>
        <dbReference type="ARBA" id="ARBA00006744"/>
    </source>
</evidence>
<dbReference type="SUPFAM" id="SSF81383">
    <property type="entry name" value="F-box domain"/>
    <property type="match status" value="1"/>
</dbReference>
<dbReference type="GO" id="GO:0016020">
    <property type="term" value="C:membrane"/>
    <property type="evidence" value="ECO:0007669"/>
    <property type="project" value="UniProtKB-SubCell"/>
</dbReference>
<accession>B0XD89</accession>
<dbReference type="PANTHER" id="PTHR20988">
    <property type="entry name" value="TRANSMEMBRANE PROTEIN 183A-RELATED"/>
    <property type="match status" value="1"/>
</dbReference>
<comment type="similarity">
    <text evidence="2">Belongs to the TMEM183 family.</text>
</comment>
<proteinExistence type="inferred from homology"/>
<dbReference type="HOGENOM" id="CLU_061444_0_0_1"/>
<feature type="region of interest" description="Disordered" evidence="6">
    <location>
        <begin position="318"/>
        <end position="347"/>
    </location>
</feature>
<dbReference type="Proteomes" id="UP000002320">
    <property type="component" value="Unassembled WGS sequence"/>
</dbReference>
<dbReference type="AlphaFoldDB" id="B0XD89"/>
<organism>
    <name type="scientific">Culex quinquefasciatus</name>
    <name type="common">Southern house mosquito</name>
    <name type="synonym">Culex pungens</name>
    <dbReference type="NCBI Taxonomy" id="7176"/>
    <lineage>
        <taxon>Eukaryota</taxon>
        <taxon>Metazoa</taxon>
        <taxon>Ecdysozoa</taxon>
        <taxon>Arthropoda</taxon>
        <taxon>Hexapoda</taxon>
        <taxon>Insecta</taxon>
        <taxon>Pterygota</taxon>
        <taxon>Neoptera</taxon>
        <taxon>Endopterygota</taxon>
        <taxon>Diptera</taxon>
        <taxon>Nematocera</taxon>
        <taxon>Culicoidea</taxon>
        <taxon>Culicidae</taxon>
        <taxon>Culicinae</taxon>
        <taxon>Culicini</taxon>
        <taxon>Culex</taxon>
        <taxon>Culex</taxon>
    </lineage>
</organism>
<evidence type="ECO:0000256" key="6">
    <source>
        <dbReference type="SAM" id="MobiDB-lite"/>
    </source>
</evidence>
<dbReference type="InParanoid" id="B0XD89"/>
<sequence>MAVSVKVKPGRSLGSSRGDITIYDFANSAKRNARARKSYSRVAVEKGDDEEAMEDETVATATVRAPPPEEEQQVTYADYHIDIWHSIAEHVRPEDVARFALICRKTAEVTQSAKFWHALYRRWYDGELEEQMPRRLQQENMWRLRGLRACTIRALFYMYRPFIHRIAAAPFNDPHRVAGRRLLFCWCTKGKSGWRYYFKLRARFGAGSRVARSARMQQAREESLEYMQDTYANAEEGCQILIVMTDTAHLLPQYGAEQQLYVKSLTQTLASGMSMTKYKVRLQIANYCGRVVDELVFVPVRQTRVLDWWNPEYYREDPTIDGGEGKEEEGVEDGDRECGLLGRLRRE</sequence>
<dbReference type="EMBL" id="DS232745">
    <property type="protein sequence ID" value="EDS45343.1"/>
    <property type="molecule type" value="Genomic_DNA"/>
</dbReference>
<dbReference type="VEuPathDB" id="VectorBase:CPIJ017453"/>
<evidence type="ECO:0000256" key="4">
    <source>
        <dbReference type="ARBA" id="ARBA00022989"/>
    </source>
</evidence>
<dbReference type="STRING" id="7176.B0XD89"/>
<evidence type="ECO:0000313" key="7">
    <source>
        <dbReference type="EMBL" id="EDS45343.1"/>
    </source>
</evidence>